<evidence type="ECO:0000313" key="2">
    <source>
        <dbReference type="Proteomes" id="UP000784294"/>
    </source>
</evidence>
<name>A0A448WWJ8_9PLAT</name>
<organism evidence="1 2">
    <name type="scientific">Protopolystoma xenopodis</name>
    <dbReference type="NCBI Taxonomy" id="117903"/>
    <lineage>
        <taxon>Eukaryota</taxon>
        <taxon>Metazoa</taxon>
        <taxon>Spiralia</taxon>
        <taxon>Lophotrochozoa</taxon>
        <taxon>Platyhelminthes</taxon>
        <taxon>Monogenea</taxon>
        <taxon>Polyopisthocotylea</taxon>
        <taxon>Polystomatidea</taxon>
        <taxon>Polystomatidae</taxon>
        <taxon>Protopolystoma</taxon>
    </lineage>
</organism>
<dbReference type="AlphaFoldDB" id="A0A448WWJ8"/>
<comment type="caution">
    <text evidence="1">The sequence shown here is derived from an EMBL/GenBank/DDBJ whole genome shotgun (WGS) entry which is preliminary data.</text>
</comment>
<protein>
    <submittedName>
        <fullName evidence="1">Uncharacterized protein</fullName>
    </submittedName>
</protein>
<reference evidence="1" key="1">
    <citation type="submission" date="2018-11" db="EMBL/GenBank/DDBJ databases">
        <authorList>
            <consortium name="Pathogen Informatics"/>
        </authorList>
    </citation>
    <scope>NUCLEOTIDE SEQUENCE</scope>
</reference>
<keyword evidence="2" id="KW-1185">Reference proteome</keyword>
<dbReference type="EMBL" id="CAAALY010053931">
    <property type="protein sequence ID" value="VEL21950.1"/>
    <property type="molecule type" value="Genomic_DNA"/>
</dbReference>
<dbReference type="Proteomes" id="UP000784294">
    <property type="component" value="Unassembled WGS sequence"/>
</dbReference>
<evidence type="ECO:0000313" key="1">
    <source>
        <dbReference type="EMBL" id="VEL21950.1"/>
    </source>
</evidence>
<accession>A0A448WWJ8</accession>
<proteinExistence type="predicted"/>
<sequence length="88" mass="9583">MISCLDDACLVKLQIFSQLFLTMEPNEFVSSGLLAKRYRDMIPSVLEGSIISTLSMNRDGSNTGYPSSVKLPLALTVPANCIASIRKT</sequence>
<gene>
    <name evidence="1" type="ORF">PXEA_LOCUS15390</name>
</gene>